<dbReference type="EMBL" id="JAPFFF010000052">
    <property type="protein sequence ID" value="KAK8839325.1"/>
    <property type="molecule type" value="Genomic_DNA"/>
</dbReference>
<keyword evidence="4" id="KW-0812">Transmembrane</keyword>
<dbReference type="InterPro" id="IPR000669">
    <property type="entry name" value="Mannitol_DH"/>
</dbReference>
<reference evidence="6 7" key="1">
    <citation type="submission" date="2024-04" db="EMBL/GenBank/DDBJ databases">
        <title>Tritrichomonas musculus Genome.</title>
        <authorList>
            <person name="Alves-Ferreira E."/>
            <person name="Grigg M."/>
            <person name="Lorenzi H."/>
            <person name="Galac M."/>
        </authorList>
    </citation>
    <scope>NUCLEOTIDE SEQUENCE [LARGE SCALE GENOMIC DNA]</scope>
    <source>
        <strain evidence="6 7">EAF2021</strain>
    </source>
</reference>
<evidence type="ECO:0000256" key="2">
    <source>
        <dbReference type="ARBA" id="ARBA00038970"/>
    </source>
</evidence>
<evidence type="ECO:0000313" key="6">
    <source>
        <dbReference type="EMBL" id="KAK8839325.1"/>
    </source>
</evidence>
<dbReference type="Gene3D" id="3.40.50.720">
    <property type="entry name" value="NAD(P)-binding Rossmann-like Domain"/>
    <property type="match status" value="1"/>
</dbReference>
<gene>
    <name evidence="6" type="ORF">M9Y10_032260</name>
</gene>
<evidence type="ECO:0000256" key="3">
    <source>
        <dbReference type="ARBA" id="ARBA00047733"/>
    </source>
</evidence>
<accession>A0ABR2GZI9</accession>
<dbReference type="Proteomes" id="UP001470230">
    <property type="component" value="Unassembled WGS sequence"/>
</dbReference>
<protein>
    <recommendedName>
        <fullName evidence="2">mannitol 2-dehydrogenase</fullName>
        <ecNumber evidence="2">1.1.1.67</ecNumber>
    </recommendedName>
</protein>
<name>A0ABR2GZI9_9EUKA</name>
<proteinExistence type="predicted"/>
<dbReference type="InterPro" id="IPR050988">
    <property type="entry name" value="Mannitol_DH/Oxidoreductase"/>
</dbReference>
<evidence type="ECO:0000313" key="7">
    <source>
        <dbReference type="Proteomes" id="UP001470230"/>
    </source>
</evidence>
<dbReference type="PANTHER" id="PTHR43362:SF1">
    <property type="entry name" value="MANNITOL DEHYDROGENASE 2-RELATED"/>
    <property type="match status" value="1"/>
</dbReference>
<feature type="domain" description="Mannitol dehydrogenase N-terminal" evidence="5">
    <location>
        <begin position="28"/>
        <end position="254"/>
    </location>
</feature>
<dbReference type="InterPro" id="IPR036291">
    <property type="entry name" value="NAD(P)-bd_dom_sf"/>
</dbReference>
<sequence>MSDFIRAVQNSPHIKSFTIDRSKITLGICHIGVGNFHRAHLEYYTTLLLEKDHSQHNWALFHNLQAQEGVYTVRACSCGECEDQTYGIGSLVQLIDGVDHPEDLFNKIADPSIKIVTMTITEGGYNADNKIGQFKLDEPKVAADLNNPQHPTTAFGFLAEGLRRRMKHGKCPITILSCDNLQHNGRTCERAFTSFFKALDQALYDWVQQNCTFPNSMVDRITLATKPEDIVRLNKLSVVEDKCPIYCETFIQWVQIKMGIPLNFKKPLIIKYLFFNIYLIFWNLFYKI</sequence>
<dbReference type="Pfam" id="PF01232">
    <property type="entry name" value="Mannitol_dh"/>
    <property type="match status" value="1"/>
</dbReference>
<dbReference type="PRINTS" id="PR00084">
    <property type="entry name" value="MTLDHDRGNASE"/>
</dbReference>
<organism evidence="6 7">
    <name type="scientific">Tritrichomonas musculus</name>
    <dbReference type="NCBI Taxonomy" id="1915356"/>
    <lineage>
        <taxon>Eukaryota</taxon>
        <taxon>Metamonada</taxon>
        <taxon>Parabasalia</taxon>
        <taxon>Tritrichomonadida</taxon>
        <taxon>Tritrichomonadidae</taxon>
        <taxon>Tritrichomonas</taxon>
    </lineage>
</organism>
<dbReference type="InterPro" id="IPR013131">
    <property type="entry name" value="Mannitol_DH_N"/>
</dbReference>
<comment type="caution">
    <text evidence="6">The sequence shown here is derived from an EMBL/GenBank/DDBJ whole genome shotgun (WGS) entry which is preliminary data.</text>
</comment>
<dbReference type="PANTHER" id="PTHR43362">
    <property type="entry name" value="MANNITOL DEHYDROGENASE DSF1-RELATED"/>
    <property type="match status" value="1"/>
</dbReference>
<keyword evidence="7" id="KW-1185">Reference proteome</keyword>
<evidence type="ECO:0000256" key="4">
    <source>
        <dbReference type="SAM" id="Phobius"/>
    </source>
</evidence>
<evidence type="ECO:0000256" key="1">
    <source>
        <dbReference type="ARBA" id="ARBA00023002"/>
    </source>
</evidence>
<dbReference type="EC" id="1.1.1.67" evidence="2"/>
<comment type="catalytic activity">
    <reaction evidence="3">
        <text>D-mannitol + NAD(+) = D-fructose + NADH + H(+)</text>
        <dbReference type="Rhea" id="RHEA:12084"/>
        <dbReference type="ChEBI" id="CHEBI:15378"/>
        <dbReference type="ChEBI" id="CHEBI:16899"/>
        <dbReference type="ChEBI" id="CHEBI:37721"/>
        <dbReference type="ChEBI" id="CHEBI:57540"/>
        <dbReference type="ChEBI" id="CHEBI:57945"/>
        <dbReference type="EC" id="1.1.1.67"/>
    </reaction>
</comment>
<keyword evidence="1" id="KW-0560">Oxidoreductase</keyword>
<keyword evidence="4" id="KW-0472">Membrane</keyword>
<dbReference type="SUPFAM" id="SSF51735">
    <property type="entry name" value="NAD(P)-binding Rossmann-fold domains"/>
    <property type="match status" value="1"/>
</dbReference>
<evidence type="ECO:0000259" key="5">
    <source>
        <dbReference type="Pfam" id="PF01232"/>
    </source>
</evidence>
<keyword evidence="4" id="KW-1133">Transmembrane helix</keyword>
<feature type="transmembrane region" description="Helical" evidence="4">
    <location>
        <begin position="268"/>
        <end position="286"/>
    </location>
</feature>